<dbReference type="KEGG" id="cbx:Cenrod_0010"/>
<organism evidence="1 2">
    <name type="scientific">Candidatus Symbiobacter mobilis CR</name>
    <dbReference type="NCBI Taxonomy" id="946483"/>
    <lineage>
        <taxon>Bacteria</taxon>
        <taxon>Pseudomonadati</taxon>
        <taxon>Pseudomonadota</taxon>
        <taxon>Betaproteobacteria</taxon>
        <taxon>Burkholderiales</taxon>
        <taxon>Comamonadaceae</taxon>
    </lineage>
</organism>
<reference evidence="1 2" key="1">
    <citation type="journal article" date="2013" name="Genome Biol.">
        <title>Genomic analysis reveals key aspects of prokaryotic symbiosis in the phototrophic consortium "Chlorochromatium aggregatum".</title>
        <authorList>
            <person name="Liu Z."/>
            <person name="Muller J."/>
            <person name="Li T."/>
            <person name="Alvey R.M."/>
            <person name="Vogl K."/>
            <person name="Frigaard N.U."/>
            <person name="Rockwell N.C."/>
            <person name="Boyd E.S."/>
            <person name="Tomsho L.P."/>
            <person name="Schuster S.C."/>
            <person name="Henke P."/>
            <person name="Rohde M."/>
            <person name="Overmann J."/>
            <person name="Bryant D.A."/>
        </authorList>
    </citation>
    <scope>NUCLEOTIDE SEQUENCE [LARGE SCALE GENOMIC DNA]</scope>
    <source>
        <strain evidence="1">CR</strain>
    </source>
</reference>
<dbReference type="InterPro" id="IPR003329">
    <property type="entry name" value="Cytidylyl_trans"/>
</dbReference>
<evidence type="ECO:0000313" key="2">
    <source>
        <dbReference type="Proteomes" id="UP000017184"/>
    </source>
</evidence>
<sequence length="233" mass="26273">MSYSNSNVHAVAVIPARGGSKGVPGKNILPLAGKPLIAYSIEAALHANTVQDVYVSTDDARIASVARDYGAKIIERPSELAGDTATSESALRHALFYLELLGICPDYFVFLQCTSPLRSSDDIDCAMYEMLSNDADSLLSVCPSHRFLWELCDGVPVSINYDWRSRPRRQDMRPQYIENGSIYIYKPWVLRENENRLGGNIVLYVMDENKSYEIDSLDDFRYLEWVVQNAKFQ</sequence>
<protein>
    <submittedName>
        <fullName evidence="1">N-acylneuraminate cytidylyltransferase</fullName>
    </submittedName>
</protein>
<dbReference type="CDD" id="cd02513">
    <property type="entry name" value="CMP-NeuAc_Synthase"/>
    <property type="match status" value="1"/>
</dbReference>
<gene>
    <name evidence="1" type="primary">neuA</name>
    <name evidence="1" type="ORF">Cenrod_0010</name>
</gene>
<keyword evidence="2" id="KW-1185">Reference proteome</keyword>
<dbReference type="HOGENOM" id="CLU_042930_1_0_4"/>
<dbReference type="PANTHER" id="PTHR21485:SF3">
    <property type="entry name" value="N-ACYLNEURAMINATE CYTIDYLYLTRANSFERASE"/>
    <property type="match status" value="1"/>
</dbReference>
<dbReference type="EMBL" id="CP004885">
    <property type="protein sequence ID" value="AGX86149.1"/>
    <property type="molecule type" value="Genomic_DNA"/>
</dbReference>
<dbReference type="Pfam" id="PF02348">
    <property type="entry name" value="CTP_transf_3"/>
    <property type="match status" value="1"/>
</dbReference>
<evidence type="ECO:0000313" key="1">
    <source>
        <dbReference type="EMBL" id="AGX86149.1"/>
    </source>
</evidence>
<dbReference type="AlphaFoldDB" id="U5N7H6"/>
<keyword evidence="1" id="KW-0548">Nucleotidyltransferase</keyword>
<dbReference type="Proteomes" id="UP000017184">
    <property type="component" value="Chromosome"/>
</dbReference>
<dbReference type="GO" id="GO:0008781">
    <property type="term" value="F:N-acylneuraminate cytidylyltransferase activity"/>
    <property type="evidence" value="ECO:0007669"/>
    <property type="project" value="TreeGrafter"/>
</dbReference>
<dbReference type="SUPFAM" id="SSF53448">
    <property type="entry name" value="Nucleotide-diphospho-sugar transferases"/>
    <property type="match status" value="1"/>
</dbReference>
<accession>U5N7H6</accession>
<keyword evidence="1" id="KW-0808">Transferase</keyword>
<dbReference type="STRING" id="946483.Cenrod_0010"/>
<dbReference type="InterPro" id="IPR050793">
    <property type="entry name" value="CMP-NeuNAc_synthase"/>
</dbReference>
<dbReference type="InterPro" id="IPR029044">
    <property type="entry name" value="Nucleotide-diphossugar_trans"/>
</dbReference>
<dbReference type="OrthoDB" id="9805604at2"/>
<dbReference type="eggNOG" id="COG1083">
    <property type="taxonomic scope" value="Bacteria"/>
</dbReference>
<dbReference type="RefSeq" id="WP_022770972.1">
    <property type="nucleotide sequence ID" value="NC_022576.1"/>
</dbReference>
<dbReference type="Gene3D" id="3.90.550.10">
    <property type="entry name" value="Spore Coat Polysaccharide Biosynthesis Protein SpsA, Chain A"/>
    <property type="match status" value="1"/>
</dbReference>
<proteinExistence type="predicted"/>
<dbReference type="PATRIC" id="fig|946483.4.peg.11"/>
<name>U5N7H6_9BURK</name>
<dbReference type="PANTHER" id="PTHR21485">
    <property type="entry name" value="HAD SUPERFAMILY MEMBERS CMAS AND KDSC"/>
    <property type="match status" value="1"/>
</dbReference>